<keyword evidence="8 12" id="KW-0862">Zinc</keyword>
<dbReference type="PANTHER" id="PTHR12998:SF0">
    <property type="entry name" value="TRNA:M(4)X MODIFICATION ENZYME TRM13 HOMOLOG"/>
    <property type="match status" value="1"/>
</dbReference>
<evidence type="ECO:0000256" key="2">
    <source>
        <dbReference type="ARBA" id="ARBA00022603"/>
    </source>
</evidence>
<evidence type="ECO:0000256" key="11">
    <source>
        <dbReference type="ARBA" id="ARBA00049393"/>
    </source>
</evidence>
<gene>
    <name evidence="15" type="primary">LOC107067298</name>
</gene>
<comment type="catalytic activity">
    <reaction evidence="9 12">
        <text>cytidine(4) in tRNA(Pro) + S-adenosyl-L-methionine = 2'-O-methylcytidine(4) in tRNA(Pro) + S-adenosyl-L-homocysteine + H(+)</text>
        <dbReference type="Rhea" id="RHEA:32767"/>
        <dbReference type="Rhea" id="RHEA-COMP:10397"/>
        <dbReference type="Rhea" id="RHEA-COMP:10398"/>
        <dbReference type="ChEBI" id="CHEBI:15378"/>
        <dbReference type="ChEBI" id="CHEBI:57856"/>
        <dbReference type="ChEBI" id="CHEBI:59789"/>
        <dbReference type="ChEBI" id="CHEBI:74495"/>
        <dbReference type="ChEBI" id="CHEBI:82748"/>
        <dbReference type="EC" id="2.1.1.225"/>
    </reaction>
</comment>
<proteinExistence type="inferred from homology"/>
<evidence type="ECO:0000256" key="10">
    <source>
        <dbReference type="ARBA" id="ARBA00048635"/>
    </source>
</evidence>
<dbReference type="RefSeq" id="XP_015178162.1">
    <property type="nucleotide sequence ID" value="XM_015322676.1"/>
</dbReference>
<sequence length="413" mass="47432">MEEKDSTCRYFVKRKNRYCRMTVKKGNKFCGEHQQNSINSNDIEISENCKKRIQCPLDPTHTCYQSKLAKHLTICNARKILDSQPAYIIKNINVDKETEEIPRLLPLSQLDVSIINDIILRINEAYEKLTEIPNAVLHHDILTNTLNVSSCGKYGKKHLTQNSSLLAHLDKAKLVNDNTCYIEFGAGKGDLTYWLAQVAKEKEDSCILLVDRSSHRHKNDNKLKKEQHNIYVKRIRADIADLQLGSIPEIKRFINKVGIAKHLCGTATDLAIRCLTQAIDNKSIGNNYGLVIAFCCHHKCEYKSYIGKEYLNKCKFLPNEFPILCSIASWATCGFNIKNDTELKKDENETTKSNEKNMQFNERQLIGYKVKTLLNWGRLEYLQNIGFEGCLYRYISSDVSLENMCIVAKYSVR</sequence>
<dbReference type="EC" id="2.1.1.225" evidence="12"/>
<dbReference type="InterPro" id="IPR007871">
    <property type="entry name" value="Methyltransferase_TRM13"/>
</dbReference>
<comment type="catalytic activity">
    <reaction evidence="10 12">
        <text>cytidine(4) in tRNA(Gly)(GCC) + S-adenosyl-L-methionine = 2'-O-methylcytidine(4) in tRNA(Gly)(GCC) + S-adenosyl-L-homocysteine + H(+)</text>
        <dbReference type="Rhea" id="RHEA:43192"/>
        <dbReference type="Rhea" id="RHEA-COMP:10399"/>
        <dbReference type="Rhea" id="RHEA-COMP:10400"/>
        <dbReference type="ChEBI" id="CHEBI:15378"/>
        <dbReference type="ChEBI" id="CHEBI:57856"/>
        <dbReference type="ChEBI" id="CHEBI:59789"/>
        <dbReference type="ChEBI" id="CHEBI:74495"/>
        <dbReference type="ChEBI" id="CHEBI:82748"/>
        <dbReference type="EC" id="2.1.1.225"/>
    </reaction>
</comment>
<comment type="catalytic activity">
    <reaction evidence="11 12">
        <text>adenosine(4) in tRNA(His) + S-adenosyl-L-methionine = 2'-O-methyladenosine(4) in tRNA(His) + S-adenosyl-L-homocysteine + H(+)</text>
        <dbReference type="Rhea" id="RHEA:43196"/>
        <dbReference type="Rhea" id="RHEA-COMP:10401"/>
        <dbReference type="Rhea" id="RHEA-COMP:10402"/>
        <dbReference type="ChEBI" id="CHEBI:15378"/>
        <dbReference type="ChEBI" id="CHEBI:57856"/>
        <dbReference type="ChEBI" id="CHEBI:59789"/>
        <dbReference type="ChEBI" id="CHEBI:74411"/>
        <dbReference type="ChEBI" id="CHEBI:74477"/>
        <dbReference type="EC" id="2.1.1.225"/>
    </reaction>
</comment>
<comment type="function">
    <text evidence="12">tRNA methylase which 2'-O-methylates cytidine(4) in tRNA(Pro) and tRNA(Gly)(GCC), and adenosine(4) in tRNA(His).</text>
</comment>
<keyword evidence="6 12" id="KW-0479">Metal-binding</keyword>
<evidence type="ECO:0000256" key="5">
    <source>
        <dbReference type="ARBA" id="ARBA00022694"/>
    </source>
</evidence>
<comment type="similarity">
    <text evidence="1 12">Belongs to the methyltransferase TRM13 family.</text>
</comment>
<keyword evidence="3 12" id="KW-0808">Transferase</keyword>
<protein>
    <recommendedName>
        <fullName evidence="12">tRNA:m(4)X modification enzyme TRM13</fullName>
        <ecNumber evidence="12">2.1.1.225</ecNumber>
    </recommendedName>
</protein>
<keyword evidence="4 12" id="KW-0949">S-adenosyl-L-methionine</keyword>
<organism evidence="14 15">
    <name type="scientific">Polistes dominula</name>
    <name type="common">European paper wasp</name>
    <name type="synonym">Vespa dominula</name>
    <dbReference type="NCBI Taxonomy" id="743375"/>
    <lineage>
        <taxon>Eukaryota</taxon>
        <taxon>Metazoa</taxon>
        <taxon>Ecdysozoa</taxon>
        <taxon>Arthropoda</taxon>
        <taxon>Hexapoda</taxon>
        <taxon>Insecta</taxon>
        <taxon>Pterygota</taxon>
        <taxon>Neoptera</taxon>
        <taxon>Endopterygota</taxon>
        <taxon>Hymenoptera</taxon>
        <taxon>Apocrita</taxon>
        <taxon>Aculeata</taxon>
        <taxon>Vespoidea</taxon>
        <taxon>Vespidae</taxon>
        <taxon>Polistinae</taxon>
        <taxon>Polistini</taxon>
        <taxon>Polistes</taxon>
    </lineage>
</organism>
<dbReference type="PROSITE" id="PS51800">
    <property type="entry name" value="ZF_CHHC_U11_48K"/>
    <property type="match status" value="1"/>
</dbReference>
<keyword evidence="5 12" id="KW-0819">tRNA processing</keyword>
<dbReference type="InterPro" id="IPR039044">
    <property type="entry name" value="Trm13"/>
</dbReference>
<accession>A0ABM1ID75</accession>
<evidence type="ECO:0000256" key="7">
    <source>
        <dbReference type="ARBA" id="ARBA00022771"/>
    </source>
</evidence>
<reference evidence="15" key="1">
    <citation type="submission" date="2025-08" db="UniProtKB">
        <authorList>
            <consortium name="RefSeq"/>
        </authorList>
    </citation>
    <scope>IDENTIFICATION</scope>
    <source>
        <tissue evidence="15">Whole body</tissue>
    </source>
</reference>
<dbReference type="InterPro" id="IPR021721">
    <property type="entry name" value="Znf_CCCH-type_TRM13"/>
</dbReference>
<evidence type="ECO:0000256" key="3">
    <source>
        <dbReference type="ARBA" id="ARBA00022679"/>
    </source>
</evidence>
<keyword evidence="2 12" id="KW-0489">Methyltransferase</keyword>
<dbReference type="GeneID" id="107067298"/>
<evidence type="ECO:0000256" key="9">
    <source>
        <dbReference type="ARBA" id="ARBA00048165"/>
    </source>
</evidence>
<dbReference type="InterPro" id="IPR022776">
    <property type="entry name" value="TRM13/UPF0224_CHHC_Znf_dom"/>
</dbReference>
<dbReference type="Pfam" id="PF11722">
    <property type="entry name" value="zf-TRM13_CCCH"/>
    <property type="match status" value="1"/>
</dbReference>
<dbReference type="PANTHER" id="PTHR12998">
    <property type="entry name" value="TRNA:M(4)X MODIFICATION ENZYME TRM13 HOMOLOG"/>
    <property type="match status" value="1"/>
</dbReference>
<evidence type="ECO:0000259" key="13">
    <source>
        <dbReference type="PROSITE" id="PS51800"/>
    </source>
</evidence>
<dbReference type="Pfam" id="PF05206">
    <property type="entry name" value="TRM13"/>
    <property type="match status" value="1"/>
</dbReference>
<feature type="domain" description="CHHC U11-48K-type" evidence="13">
    <location>
        <begin position="52"/>
        <end position="79"/>
    </location>
</feature>
<dbReference type="Pfam" id="PF05253">
    <property type="entry name" value="zf-U11-48K"/>
    <property type="match status" value="1"/>
</dbReference>
<evidence type="ECO:0000313" key="14">
    <source>
        <dbReference type="Proteomes" id="UP000694924"/>
    </source>
</evidence>
<evidence type="ECO:0000256" key="12">
    <source>
        <dbReference type="RuleBase" id="RU367103"/>
    </source>
</evidence>
<evidence type="ECO:0000313" key="15">
    <source>
        <dbReference type="RefSeq" id="XP_015178162.1"/>
    </source>
</evidence>
<dbReference type="Proteomes" id="UP000694924">
    <property type="component" value="Unplaced"/>
</dbReference>
<evidence type="ECO:0000256" key="8">
    <source>
        <dbReference type="ARBA" id="ARBA00022833"/>
    </source>
</evidence>
<name>A0ABM1ID75_POLDO</name>
<keyword evidence="14" id="KW-1185">Reference proteome</keyword>
<keyword evidence="7 12" id="KW-0863">Zinc-finger</keyword>
<evidence type="ECO:0000256" key="4">
    <source>
        <dbReference type="ARBA" id="ARBA00022691"/>
    </source>
</evidence>
<evidence type="ECO:0000256" key="6">
    <source>
        <dbReference type="ARBA" id="ARBA00022723"/>
    </source>
</evidence>
<evidence type="ECO:0000256" key="1">
    <source>
        <dbReference type="ARBA" id="ARBA00005265"/>
    </source>
</evidence>